<keyword evidence="3" id="KW-1185">Reference proteome</keyword>
<name>A0A9W7BMQ8_9STRA</name>
<dbReference type="PANTHER" id="PTHR46361">
    <property type="entry name" value="ELECTRON CARRIER/ PROTEIN DISULFIDE OXIDOREDUCTASE"/>
    <property type="match status" value="1"/>
</dbReference>
<sequence length="399" mass="44548">MIKLAERFTVPQCFVGETHIGGYDEFVNATHEGGKLKSEDDLPQAFKTELASLPDALRAVDPSLKVVIPPPPPYANQLPDLAKSIETARLCSTTPLYSPLILSGTTPNESLHPSILNCLYRYNDRVDPNPDLLILRLKSTLDSLITSHTTSVGVDYPSLKSSPDFLSFEIATSELQSLSFSSMSLSCKKSCVINLYNLMIKHAFTKVGIPTSKKNRGPFFTTVGYALKSGFYSFDHLENGILRSNRNSILKPSDTRLLTILDDSSVDPRIHFALNCGAKSCPPIKKFTKEAVEEELEITAKGYCEDDGNVKVEGGKVTLNMIFNWYGKDFGNTEREKVEKIRKWCVGEKGERVDEALGREDFSVEYFVYDWGCDGVKPDVPFDEETGYKKGLTLEHKWE</sequence>
<reference evidence="3" key="1">
    <citation type="journal article" date="2023" name="Commun. Biol.">
        <title>Genome analysis of Parmales, the sister group of diatoms, reveals the evolutionary specialization of diatoms from phago-mixotrophs to photoautotrophs.</title>
        <authorList>
            <person name="Ban H."/>
            <person name="Sato S."/>
            <person name="Yoshikawa S."/>
            <person name="Yamada K."/>
            <person name="Nakamura Y."/>
            <person name="Ichinomiya M."/>
            <person name="Sato N."/>
            <person name="Blanc-Mathieu R."/>
            <person name="Endo H."/>
            <person name="Kuwata A."/>
            <person name="Ogata H."/>
        </authorList>
    </citation>
    <scope>NUCLEOTIDE SEQUENCE [LARGE SCALE GENOMIC DNA]</scope>
    <source>
        <strain evidence="3">NIES 3701</strain>
    </source>
</reference>
<dbReference type="Proteomes" id="UP001165085">
    <property type="component" value="Unassembled WGS sequence"/>
</dbReference>
<dbReference type="EMBL" id="BRXY01000372">
    <property type="protein sequence ID" value="GMH90457.1"/>
    <property type="molecule type" value="Genomic_DNA"/>
</dbReference>
<dbReference type="AlphaFoldDB" id="A0A9W7BMQ8"/>
<dbReference type="InterPro" id="IPR006869">
    <property type="entry name" value="DUF547"/>
</dbReference>
<accession>A0A9W7BMQ8</accession>
<gene>
    <name evidence="2" type="ORF">TrST_g5540</name>
</gene>
<dbReference type="OrthoDB" id="41681at2759"/>
<evidence type="ECO:0000259" key="1">
    <source>
        <dbReference type="Pfam" id="PF04784"/>
    </source>
</evidence>
<dbReference type="PANTHER" id="PTHR46361:SF3">
    <property type="entry name" value="ELECTRON CARRIER_ PROTEIN DISULFIDE OXIDOREDUCTASE"/>
    <property type="match status" value="1"/>
</dbReference>
<comment type="caution">
    <text evidence="2">The sequence shown here is derived from an EMBL/GenBank/DDBJ whole genome shotgun (WGS) entry which is preliminary data.</text>
</comment>
<evidence type="ECO:0000313" key="3">
    <source>
        <dbReference type="Proteomes" id="UP001165085"/>
    </source>
</evidence>
<dbReference type="Pfam" id="PF04784">
    <property type="entry name" value="DUF547"/>
    <property type="match status" value="1"/>
</dbReference>
<evidence type="ECO:0000313" key="2">
    <source>
        <dbReference type="EMBL" id="GMH90457.1"/>
    </source>
</evidence>
<proteinExistence type="predicted"/>
<organism evidence="2 3">
    <name type="scientific">Triparma strigata</name>
    <dbReference type="NCBI Taxonomy" id="1606541"/>
    <lineage>
        <taxon>Eukaryota</taxon>
        <taxon>Sar</taxon>
        <taxon>Stramenopiles</taxon>
        <taxon>Ochrophyta</taxon>
        <taxon>Bolidophyceae</taxon>
        <taxon>Parmales</taxon>
        <taxon>Triparmaceae</taxon>
        <taxon>Triparma</taxon>
    </lineage>
</organism>
<protein>
    <recommendedName>
        <fullName evidence="1">DUF547 domain-containing protein</fullName>
    </recommendedName>
</protein>
<feature type="domain" description="DUF547" evidence="1">
    <location>
        <begin position="181"/>
        <end position="303"/>
    </location>
</feature>